<dbReference type="OMA" id="KYKWGFC"/>
<keyword evidence="12" id="KW-1185">Reference proteome</keyword>
<dbReference type="GO" id="GO:0046872">
    <property type="term" value="F:metal ion binding"/>
    <property type="evidence" value="ECO:0007669"/>
    <property type="project" value="UniProtKB-KW"/>
</dbReference>
<evidence type="ECO:0000256" key="9">
    <source>
        <dbReference type="ARBA" id="ARBA00023004"/>
    </source>
</evidence>
<dbReference type="RefSeq" id="XP_004339624.1">
    <property type="nucleotide sequence ID" value="XM_004339576.1"/>
</dbReference>
<evidence type="ECO:0000256" key="3">
    <source>
        <dbReference type="ARBA" id="ARBA00005022"/>
    </source>
</evidence>
<dbReference type="GO" id="GO:0005739">
    <property type="term" value="C:mitochondrion"/>
    <property type="evidence" value="ECO:0007669"/>
    <property type="project" value="TreeGrafter"/>
</dbReference>
<dbReference type="CDD" id="cd00250">
    <property type="entry name" value="CAS_like"/>
    <property type="match status" value="1"/>
</dbReference>
<evidence type="ECO:0000256" key="4">
    <source>
        <dbReference type="ARBA" id="ARBA00008654"/>
    </source>
</evidence>
<dbReference type="PANTHER" id="PTHR10696:SF51">
    <property type="entry name" value="TRIMETHYLLYSINE DIOXYGENASE, MITOCHONDRIAL"/>
    <property type="match status" value="1"/>
</dbReference>
<organism evidence="11 12">
    <name type="scientific">Acanthamoeba castellanii (strain ATCC 30010 / Neff)</name>
    <dbReference type="NCBI Taxonomy" id="1257118"/>
    <lineage>
        <taxon>Eukaryota</taxon>
        <taxon>Amoebozoa</taxon>
        <taxon>Discosea</taxon>
        <taxon>Longamoebia</taxon>
        <taxon>Centramoebida</taxon>
        <taxon>Acanthamoebidae</taxon>
        <taxon>Acanthamoeba</taxon>
    </lineage>
</organism>
<evidence type="ECO:0000313" key="12">
    <source>
        <dbReference type="Proteomes" id="UP000011083"/>
    </source>
</evidence>
<keyword evidence="6" id="KW-0124">Carnitine biosynthesis</keyword>
<evidence type="ECO:0000256" key="6">
    <source>
        <dbReference type="ARBA" id="ARBA00022873"/>
    </source>
</evidence>
<evidence type="ECO:0000313" key="11">
    <source>
        <dbReference type="EMBL" id="ELR17611.1"/>
    </source>
</evidence>
<dbReference type="GeneID" id="14917815"/>
<protein>
    <submittedName>
        <fullName evidence="11">Mitochondrion protein</fullName>
    </submittedName>
</protein>
<feature type="domain" description="TauD/TfdA-like" evidence="10">
    <location>
        <begin position="87"/>
        <end position="331"/>
    </location>
</feature>
<dbReference type="KEGG" id="acan:ACA1_063750"/>
<dbReference type="VEuPathDB" id="AmoebaDB:ACA1_063750"/>
<accession>L8GZU6</accession>
<comment type="similarity">
    <text evidence="4">Belongs to the gamma-BBH/TMLD family.</text>
</comment>
<dbReference type="Gene3D" id="3.60.130.10">
    <property type="entry name" value="Clavaminate synthase-like"/>
    <property type="match status" value="1"/>
</dbReference>
<dbReference type="GO" id="GO:0045329">
    <property type="term" value="P:carnitine biosynthetic process"/>
    <property type="evidence" value="ECO:0007669"/>
    <property type="project" value="UniProtKB-KW"/>
</dbReference>
<name>L8GZU6_ACACF</name>
<evidence type="ECO:0000256" key="1">
    <source>
        <dbReference type="ARBA" id="ARBA00001954"/>
    </source>
</evidence>
<dbReference type="GO" id="GO:0051213">
    <property type="term" value="F:dioxygenase activity"/>
    <property type="evidence" value="ECO:0007669"/>
    <property type="project" value="UniProtKB-KW"/>
</dbReference>
<dbReference type="PANTHER" id="PTHR10696">
    <property type="entry name" value="GAMMA-BUTYROBETAINE HYDROXYLASE-RELATED"/>
    <property type="match status" value="1"/>
</dbReference>
<evidence type="ECO:0000259" key="10">
    <source>
        <dbReference type="Pfam" id="PF02668"/>
    </source>
</evidence>
<sequence length="352" mass="39232">MFGLQRIAQLSEDLAPVDVHIDGQGHELRVTWSEEDGKQHKSTYSAEWLVAKATNVEAQRHSSAFNIVAIPKSVKPSPWDRESIMGLGSPEVSYEEVMSGTEGMAKWVRMLHTHGYSIVTGTPATAEATQQVMAQFGPAKNGLFGLLWDFTVHAEASQDSLEHSDTAYTPVALQPHSDGCYCVEPPGLQAFHILEHTGQGGATVLVDGFNVAARLRAHNPDAFDYLANTPITFHYWDVDNFLEARQRIITLDPNGEVTRFVYNNDDRSPVYLPPEQADRHYAAIRALLREVQSPANQHTFRLSPGRMLVTNNWRVMHGRTAFTGSRRLSGSYLSMDHFGSRTRTLLHSQGLH</sequence>
<dbReference type="Proteomes" id="UP000011083">
    <property type="component" value="Unassembled WGS sequence"/>
</dbReference>
<keyword evidence="7" id="KW-0223">Dioxygenase</keyword>
<dbReference type="EMBL" id="KB007974">
    <property type="protein sequence ID" value="ELR17611.1"/>
    <property type="molecule type" value="Genomic_DNA"/>
</dbReference>
<comment type="cofactor">
    <cofactor evidence="2">
        <name>L-ascorbate</name>
        <dbReference type="ChEBI" id="CHEBI:38290"/>
    </cofactor>
</comment>
<dbReference type="InterPro" id="IPR042098">
    <property type="entry name" value="TauD-like_sf"/>
</dbReference>
<dbReference type="AlphaFoldDB" id="L8GZU6"/>
<reference evidence="11 12" key="1">
    <citation type="journal article" date="2013" name="Genome Biol.">
        <title>Genome of Acanthamoeba castellanii highlights extensive lateral gene transfer and early evolution of tyrosine kinase signaling.</title>
        <authorList>
            <person name="Clarke M."/>
            <person name="Lohan A.J."/>
            <person name="Liu B."/>
            <person name="Lagkouvardos I."/>
            <person name="Roy S."/>
            <person name="Zafar N."/>
            <person name="Bertelli C."/>
            <person name="Schilde C."/>
            <person name="Kianianmomeni A."/>
            <person name="Burglin T.R."/>
            <person name="Frech C."/>
            <person name="Turcotte B."/>
            <person name="Kopec K.O."/>
            <person name="Synnott J.M."/>
            <person name="Choo C."/>
            <person name="Paponov I."/>
            <person name="Finkler A."/>
            <person name="Soon Heng Tan C."/>
            <person name="Hutchins A.P."/>
            <person name="Weinmeier T."/>
            <person name="Rattei T."/>
            <person name="Chu J.S."/>
            <person name="Gimenez G."/>
            <person name="Irimia M."/>
            <person name="Rigden D.J."/>
            <person name="Fitzpatrick D.A."/>
            <person name="Lorenzo-Morales J."/>
            <person name="Bateman A."/>
            <person name="Chiu C.H."/>
            <person name="Tang P."/>
            <person name="Hegemann P."/>
            <person name="Fromm H."/>
            <person name="Raoult D."/>
            <person name="Greub G."/>
            <person name="Miranda-Saavedra D."/>
            <person name="Chen N."/>
            <person name="Nash P."/>
            <person name="Ginger M.L."/>
            <person name="Horn M."/>
            <person name="Schaap P."/>
            <person name="Caler L."/>
            <person name="Loftus B."/>
        </authorList>
    </citation>
    <scope>NUCLEOTIDE SEQUENCE [LARGE SCALE GENOMIC DNA]</scope>
    <source>
        <strain evidence="11 12">Neff</strain>
    </source>
</reference>
<dbReference type="STRING" id="1257118.L8GZU6"/>
<dbReference type="Pfam" id="PF02668">
    <property type="entry name" value="TauD"/>
    <property type="match status" value="1"/>
</dbReference>
<proteinExistence type="inferred from homology"/>
<dbReference type="InterPro" id="IPR050411">
    <property type="entry name" value="AlphaKG_dependent_hydroxylases"/>
</dbReference>
<dbReference type="InterPro" id="IPR003819">
    <property type="entry name" value="TauD/TfdA-like"/>
</dbReference>
<evidence type="ECO:0000256" key="2">
    <source>
        <dbReference type="ARBA" id="ARBA00001961"/>
    </source>
</evidence>
<dbReference type="FunFam" id="3.60.130.10:FF:000001">
    <property type="entry name" value="Trimethyllysine dioxygenase, mitochondrial"/>
    <property type="match status" value="1"/>
</dbReference>
<keyword evidence="9" id="KW-0408">Iron</keyword>
<comment type="cofactor">
    <cofactor evidence="1">
        <name>Fe(2+)</name>
        <dbReference type="ChEBI" id="CHEBI:29033"/>
    </cofactor>
</comment>
<dbReference type="SUPFAM" id="SSF51197">
    <property type="entry name" value="Clavaminate synthase-like"/>
    <property type="match status" value="1"/>
</dbReference>
<evidence type="ECO:0000256" key="8">
    <source>
        <dbReference type="ARBA" id="ARBA00023002"/>
    </source>
</evidence>
<gene>
    <name evidence="11" type="ORF">ACA1_063750</name>
</gene>
<keyword evidence="5" id="KW-0479">Metal-binding</keyword>
<evidence type="ECO:0000256" key="5">
    <source>
        <dbReference type="ARBA" id="ARBA00022723"/>
    </source>
</evidence>
<evidence type="ECO:0000256" key="7">
    <source>
        <dbReference type="ARBA" id="ARBA00022964"/>
    </source>
</evidence>
<comment type="pathway">
    <text evidence="3">Amine and polyamine biosynthesis; carnitine biosynthesis.</text>
</comment>
<dbReference type="OrthoDB" id="408743at2759"/>
<keyword evidence="8" id="KW-0560">Oxidoreductase</keyword>